<name>A0A6N3GMJ5_9CLOT</name>
<sequence>MKLIEHYVQVIKDITDTFPKEVIHCYLFGSVAKKCINENSDIDLCIILNDRNDKLEEEIIKKACELKRTHDTFKLCRYCREYNEMFKDFDEGCSFIDKFYIGARCPQEDELIALDSDVERIVKFVNDVYNKVEPLVREENDGVQENLFDKIVR</sequence>
<dbReference type="InterPro" id="IPR043519">
    <property type="entry name" value="NT_sf"/>
</dbReference>
<dbReference type="CDD" id="cd05403">
    <property type="entry name" value="NT_KNTase_like"/>
    <property type="match status" value="1"/>
</dbReference>
<dbReference type="RefSeq" id="WP_156563162.1">
    <property type="nucleotide sequence ID" value="NZ_CACRTV010000086.1"/>
</dbReference>
<dbReference type="GO" id="GO:0016740">
    <property type="term" value="F:transferase activity"/>
    <property type="evidence" value="ECO:0007669"/>
    <property type="project" value="UniProtKB-KW"/>
</dbReference>
<dbReference type="Pfam" id="PF18765">
    <property type="entry name" value="Polbeta"/>
    <property type="match status" value="1"/>
</dbReference>
<protein>
    <submittedName>
        <fullName evidence="2">Nucleotidyltransferase domain protein</fullName>
    </submittedName>
</protein>
<evidence type="ECO:0000259" key="1">
    <source>
        <dbReference type="Pfam" id="PF18765"/>
    </source>
</evidence>
<gene>
    <name evidence="2" type="ORF">CPLFYP93_03179</name>
</gene>
<keyword evidence="2" id="KW-0808">Transferase</keyword>
<feature type="domain" description="Polymerase beta nucleotidyltransferase" evidence="1">
    <location>
        <begin position="11"/>
        <end position="78"/>
    </location>
</feature>
<dbReference type="InterPro" id="IPR041633">
    <property type="entry name" value="Polbeta"/>
</dbReference>
<accession>A0A6N3GMJ5</accession>
<evidence type="ECO:0000313" key="2">
    <source>
        <dbReference type="EMBL" id="VYU65360.1"/>
    </source>
</evidence>
<dbReference type="AlphaFoldDB" id="A0A6N3GMJ5"/>
<dbReference type="Gene3D" id="3.30.460.10">
    <property type="entry name" value="Beta Polymerase, domain 2"/>
    <property type="match status" value="1"/>
</dbReference>
<dbReference type="SUPFAM" id="SSF81301">
    <property type="entry name" value="Nucleotidyltransferase"/>
    <property type="match status" value="1"/>
</dbReference>
<reference evidence="2" key="1">
    <citation type="submission" date="2019-11" db="EMBL/GenBank/DDBJ databases">
        <authorList>
            <person name="Feng L."/>
        </authorList>
    </citation>
    <scope>NUCLEOTIDE SEQUENCE</scope>
    <source>
        <strain evidence="2">CParaputrificumLFYP93</strain>
    </source>
</reference>
<dbReference type="SUPFAM" id="SSF81593">
    <property type="entry name" value="Nucleotidyltransferase substrate binding subunit/domain"/>
    <property type="match status" value="1"/>
</dbReference>
<dbReference type="EMBL" id="CACRTV010000086">
    <property type="protein sequence ID" value="VYU65360.1"/>
    <property type="molecule type" value="Genomic_DNA"/>
</dbReference>
<proteinExistence type="predicted"/>
<organism evidence="2">
    <name type="scientific">Clostridium paraputrificum</name>
    <dbReference type="NCBI Taxonomy" id="29363"/>
    <lineage>
        <taxon>Bacteria</taxon>
        <taxon>Bacillati</taxon>
        <taxon>Bacillota</taxon>
        <taxon>Clostridia</taxon>
        <taxon>Eubacteriales</taxon>
        <taxon>Clostridiaceae</taxon>
        <taxon>Clostridium</taxon>
    </lineage>
</organism>